<gene>
    <name evidence="2" type="ORF">H9830_09180</name>
</gene>
<reference evidence="2" key="2">
    <citation type="submission" date="2021-04" db="EMBL/GenBank/DDBJ databases">
        <authorList>
            <person name="Gilroy R."/>
        </authorList>
    </citation>
    <scope>NUCLEOTIDE SEQUENCE</scope>
    <source>
        <strain evidence="2">ChiGjej1B1-98</strain>
    </source>
</reference>
<reference evidence="2" key="1">
    <citation type="journal article" date="2021" name="PeerJ">
        <title>Extensive microbial diversity within the chicken gut microbiome revealed by metagenomics and culture.</title>
        <authorList>
            <person name="Gilroy R."/>
            <person name="Ravi A."/>
            <person name="Getino M."/>
            <person name="Pursley I."/>
            <person name="Horton D.L."/>
            <person name="Alikhan N.F."/>
            <person name="Baker D."/>
            <person name="Gharbi K."/>
            <person name="Hall N."/>
            <person name="Watson M."/>
            <person name="Adriaenssens E.M."/>
            <person name="Foster-Nyarko E."/>
            <person name="Jarju S."/>
            <person name="Secka A."/>
            <person name="Antonio M."/>
            <person name="Oren A."/>
            <person name="Chaudhuri R.R."/>
            <person name="La Ragione R."/>
            <person name="Hildebrand F."/>
            <person name="Pallen M.J."/>
        </authorList>
    </citation>
    <scope>NUCLEOTIDE SEQUENCE</scope>
    <source>
        <strain evidence="2">ChiGjej1B1-98</strain>
    </source>
</reference>
<comment type="caution">
    <text evidence="2">The sequence shown here is derived from an EMBL/GenBank/DDBJ whole genome shotgun (WGS) entry which is preliminary data.</text>
</comment>
<accession>A0A9D1YW84</accession>
<protein>
    <submittedName>
        <fullName evidence="2">Uncharacterized protein</fullName>
    </submittedName>
</protein>
<keyword evidence="1" id="KW-0812">Transmembrane</keyword>
<feature type="non-terminal residue" evidence="2">
    <location>
        <position position="1"/>
    </location>
</feature>
<dbReference type="EMBL" id="DXDC01000278">
    <property type="protein sequence ID" value="HIY66433.1"/>
    <property type="molecule type" value="Genomic_DNA"/>
</dbReference>
<name>A0A9D1YW84_9MICO</name>
<keyword evidence="1" id="KW-0472">Membrane</keyword>
<evidence type="ECO:0000256" key="1">
    <source>
        <dbReference type="SAM" id="Phobius"/>
    </source>
</evidence>
<keyword evidence="1" id="KW-1133">Transmembrane helix</keyword>
<dbReference type="AlphaFoldDB" id="A0A9D1YW84"/>
<dbReference type="Proteomes" id="UP000824005">
    <property type="component" value="Unassembled WGS sequence"/>
</dbReference>
<sequence length="146" mass="16148">IPLVPFEQPLGGLVDVFLNYWLLFLPLLLPFTASILHLAVTAGIFFARTYPLITARSSTRWPDRDTLPGVLARRSIALILALTVVQAVFEPDYGSSLRHLTPLMPLAIVLLQAMRSGSMRRGQAVPWSWTGAPRPSIAPKFRMRGG</sequence>
<evidence type="ECO:0000313" key="2">
    <source>
        <dbReference type="EMBL" id="HIY66433.1"/>
    </source>
</evidence>
<evidence type="ECO:0000313" key="3">
    <source>
        <dbReference type="Proteomes" id="UP000824005"/>
    </source>
</evidence>
<proteinExistence type="predicted"/>
<organism evidence="2 3">
    <name type="scientific">Candidatus Agrococcus pullicola</name>
    <dbReference type="NCBI Taxonomy" id="2838429"/>
    <lineage>
        <taxon>Bacteria</taxon>
        <taxon>Bacillati</taxon>
        <taxon>Actinomycetota</taxon>
        <taxon>Actinomycetes</taxon>
        <taxon>Micrococcales</taxon>
        <taxon>Microbacteriaceae</taxon>
        <taxon>Agrococcus</taxon>
    </lineage>
</organism>
<feature type="transmembrane region" description="Helical" evidence="1">
    <location>
        <begin position="20"/>
        <end position="50"/>
    </location>
</feature>